<dbReference type="EMBL" id="QXDC01000003">
    <property type="protein sequence ID" value="RIA44134.1"/>
    <property type="molecule type" value="Genomic_DNA"/>
</dbReference>
<dbReference type="OrthoDB" id="9800831at2"/>
<proteinExistence type="predicted"/>
<comment type="caution">
    <text evidence="2">The sequence shown here is derived from an EMBL/GenBank/DDBJ whole genome shotgun (WGS) entry which is preliminary data.</text>
</comment>
<accession>A0A397PD92</accession>
<dbReference type="Pfam" id="PF10074">
    <property type="entry name" value="RovC_DNA-bd"/>
    <property type="match status" value="1"/>
</dbReference>
<feature type="domain" description="T6SS Transcription factor RovC-like DNA binding" evidence="1">
    <location>
        <begin position="170"/>
        <end position="270"/>
    </location>
</feature>
<name>A0A397PD92_9SPHN</name>
<evidence type="ECO:0000313" key="3">
    <source>
        <dbReference type="Proteomes" id="UP000266568"/>
    </source>
</evidence>
<gene>
    <name evidence="2" type="ORF">DFR49_2372</name>
</gene>
<evidence type="ECO:0000313" key="2">
    <source>
        <dbReference type="EMBL" id="RIA44134.1"/>
    </source>
</evidence>
<dbReference type="RefSeq" id="WP_119035858.1">
    <property type="nucleotide sequence ID" value="NZ_QXDC01000003.1"/>
</dbReference>
<keyword evidence="3" id="KW-1185">Reference proteome</keyword>
<organism evidence="2 3">
    <name type="scientific">Hephaestia caeni</name>
    <dbReference type="NCBI Taxonomy" id="645617"/>
    <lineage>
        <taxon>Bacteria</taxon>
        <taxon>Pseudomonadati</taxon>
        <taxon>Pseudomonadota</taxon>
        <taxon>Alphaproteobacteria</taxon>
        <taxon>Sphingomonadales</taxon>
        <taxon>Sphingomonadaceae</taxon>
        <taxon>Hephaestia</taxon>
    </lineage>
</organism>
<sequence length="270" mass="30650">MARAIRADTASAWRDRARYDRLLGFDRATWAWECLRRAIGHNLRMPCRASWTLLRARPPLCVLTIRRCNFVCNRVLPLAALGSLDDFTGHVFWCAERQAPTLTVDARSALPGEVDLFDLHALDHPIVVLRHPVDGEHVLIADGPRCIRIAVRSGTLLAGPVHLDFHVTGDAQVETNILMLRRLVSVCRLGRFPRTLFPPERRARRWALALQAWDGRQAGASHREIARVIHGDATVRDEWLGTSDYLRTHIKRLLRTADTLIGGGWRHLLR</sequence>
<protein>
    <recommendedName>
        <fullName evidence="1">T6SS Transcription factor RovC-like DNA binding domain-containing protein</fullName>
    </recommendedName>
</protein>
<reference evidence="2 3" key="1">
    <citation type="submission" date="2018-08" db="EMBL/GenBank/DDBJ databases">
        <title>Genomic Encyclopedia of Type Strains, Phase IV (KMG-IV): sequencing the most valuable type-strain genomes for metagenomic binning, comparative biology and taxonomic classification.</title>
        <authorList>
            <person name="Goeker M."/>
        </authorList>
    </citation>
    <scope>NUCLEOTIDE SEQUENCE [LARGE SCALE GENOMIC DNA]</scope>
    <source>
        <strain evidence="2 3">DSM 25527</strain>
    </source>
</reference>
<evidence type="ECO:0000259" key="1">
    <source>
        <dbReference type="Pfam" id="PF10074"/>
    </source>
</evidence>
<dbReference type="AlphaFoldDB" id="A0A397PD92"/>
<dbReference type="InterPro" id="IPR018754">
    <property type="entry name" value="RovC-like_DNA-bd"/>
</dbReference>
<dbReference type="Proteomes" id="UP000266568">
    <property type="component" value="Unassembled WGS sequence"/>
</dbReference>